<reference evidence="5 6" key="1">
    <citation type="submission" date="2024-09" db="EMBL/GenBank/DDBJ databases">
        <authorList>
            <person name="Sun Q."/>
            <person name="Mori K."/>
        </authorList>
    </citation>
    <scope>NUCLEOTIDE SEQUENCE [LARGE SCALE GENOMIC DNA]</scope>
    <source>
        <strain evidence="5 6">CICC 10874</strain>
    </source>
</reference>
<accession>A0ABV6R692</accession>
<protein>
    <submittedName>
        <fullName evidence="5">TetR/AcrR family transcriptional regulator</fullName>
    </submittedName>
</protein>
<feature type="domain" description="HTH tetR-type" evidence="4">
    <location>
        <begin position="30"/>
        <end position="89"/>
    </location>
</feature>
<sequence length="223" mass="23802">MSSAPSSSAHPAGGSGTSAPRPRAADPRPARTRQAVLDAMMRLAAGGTGDITVFSLAKEAGISRAAFYTHFSDLEDVAIAMIRPALEGLEGLDEADRAAGLEPAERGMRSLLRVIGVLVDRAEVVRVVSRWKVSAAVDSMITAAYANRFEEILRQYPAVLPGTGGAEEQRRYALFLAGGLFVSLATWLTAEPQMPLEEVRDRARGMVEHLLRIAASAQERTGS</sequence>
<comment type="caution">
    <text evidence="5">The sequence shown here is derived from an EMBL/GenBank/DDBJ whole genome shotgun (WGS) entry which is preliminary data.</text>
</comment>
<dbReference type="Gene3D" id="1.10.357.10">
    <property type="entry name" value="Tetracycline Repressor, domain 2"/>
    <property type="match status" value="1"/>
</dbReference>
<dbReference type="EMBL" id="JBHLSV010000001">
    <property type="protein sequence ID" value="MFC0672499.1"/>
    <property type="molecule type" value="Genomic_DNA"/>
</dbReference>
<dbReference type="InterPro" id="IPR009057">
    <property type="entry name" value="Homeodomain-like_sf"/>
</dbReference>
<evidence type="ECO:0000256" key="1">
    <source>
        <dbReference type="ARBA" id="ARBA00023125"/>
    </source>
</evidence>
<name>A0ABV6R692_9MICO</name>
<dbReference type="RefSeq" id="WP_376977322.1">
    <property type="nucleotide sequence ID" value="NZ_JBHLSV010000001.1"/>
</dbReference>
<gene>
    <name evidence="5" type="ORF">ACFFF6_00865</name>
</gene>
<feature type="DNA-binding region" description="H-T-H motif" evidence="2">
    <location>
        <begin position="52"/>
        <end position="71"/>
    </location>
</feature>
<dbReference type="Pfam" id="PF00440">
    <property type="entry name" value="TetR_N"/>
    <property type="match status" value="1"/>
</dbReference>
<evidence type="ECO:0000313" key="6">
    <source>
        <dbReference type="Proteomes" id="UP001589793"/>
    </source>
</evidence>
<evidence type="ECO:0000256" key="3">
    <source>
        <dbReference type="SAM" id="MobiDB-lite"/>
    </source>
</evidence>
<dbReference type="InterPro" id="IPR001647">
    <property type="entry name" value="HTH_TetR"/>
</dbReference>
<dbReference type="Proteomes" id="UP001589793">
    <property type="component" value="Unassembled WGS sequence"/>
</dbReference>
<feature type="compositionally biased region" description="Low complexity" evidence="3">
    <location>
        <begin position="1"/>
        <end position="22"/>
    </location>
</feature>
<proteinExistence type="predicted"/>
<keyword evidence="1 2" id="KW-0238">DNA-binding</keyword>
<feature type="region of interest" description="Disordered" evidence="3">
    <location>
        <begin position="1"/>
        <end position="31"/>
    </location>
</feature>
<evidence type="ECO:0000256" key="2">
    <source>
        <dbReference type="PROSITE-ProRule" id="PRU00335"/>
    </source>
</evidence>
<dbReference type="SUPFAM" id="SSF46689">
    <property type="entry name" value="Homeodomain-like"/>
    <property type="match status" value="1"/>
</dbReference>
<organism evidence="5 6">
    <name type="scientific">Brachybacterium hainanense</name>
    <dbReference type="NCBI Taxonomy" id="1541174"/>
    <lineage>
        <taxon>Bacteria</taxon>
        <taxon>Bacillati</taxon>
        <taxon>Actinomycetota</taxon>
        <taxon>Actinomycetes</taxon>
        <taxon>Micrococcales</taxon>
        <taxon>Dermabacteraceae</taxon>
        <taxon>Brachybacterium</taxon>
    </lineage>
</organism>
<keyword evidence="6" id="KW-1185">Reference proteome</keyword>
<dbReference type="PROSITE" id="PS50977">
    <property type="entry name" value="HTH_TETR_2"/>
    <property type="match status" value="1"/>
</dbReference>
<evidence type="ECO:0000313" key="5">
    <source>
        <dbReference type="EMBL" id="MFC0672499.1"/>
    </source>
</evidence>
<evidence type="ECO:0000259" key="4">
    <source>
        <dbReference type="PROSITE" id="PS50977"/>
    </source>
</evidence>